<protein>
    <submittedName>
        <fullName evidence="2">Serine/threonine-protein phosphatase</fullName>
    </submittedName>
</protein>
<dbReference type="InterPro" id="IPR015655">
    <property type="entry name" value="PP2C"/>
</dbReference>
<evidence type="ECO:0000313" key="3">
    <source>
        <dbReference type="Proteomes" id="UP000823927"/>
    </source>
</evidence>
<reference evidence="2" key="1">
    <citation type="submission" date="2020-10" db="EMBL/GenBank/DDBJ databases">
        <authorList>
            <person name="Gilroy R."/>
        </authorList>
    </citation>
    <scope>NUCLEOTIDE SEQUENCE</scope>
    <source>
        <strain evidence="2">CHK178-757</strain>
    </source>
</reference>
<dbReference type="PANTHER" id="PTHR47992">
    <property type="entry name" value="PROTEIN PHOSPHATASE"/>
    <property type="match status" value="1"/>
</dbReference>
<dbReference type="Pfam" id="PF07228">
    <property type="entry name" value="SpoIIE"/>
    <property type="match status" value="1"/>
</dbReference>
<dbReference type="InterPro" id="IPR036457">
    <property type="entry name" value="PPM-type-like_dom_sf"/>
</dbReference>
<dbReference type="AlphaFoldDB" id="A0A9D1F5Y1"/>
<feature type="domain" description="PPM-type phosphatase" evidence="1">
    <location>
        <begin position="4"/>
        <end position="244"/>
    </location>
</feature>
<dbReference type="Gene3D" id="3.60.40.10">
    <property type="entry name" value="PPM-type phosphatase domain"/>
    <property type="match status" value="1"/>
</dbReference>
<dbReference type="SMART" id="SM00332">
    <property type="entry name" value="PP2Cc"/>
    <property type="match status" value="1"/>
</dbReference>
<dbReference type="SMART" id="SM00331">
    <property type="entry name" value="PP2C_SIG"/>
    <property type="match status" value="1"/>
</dbReference>
<reference evidence="2" key="2">
    <citation type="journal article" date="2021" name="PeerJ">
        <title>Extensive microbial diversity within the chicken gut microbiome revealed by metagenomics and culture.</title>
        <authorList>
            <person name="Gilroy R."/>
            <person name="Ravi A."/>
            <person name="Getino M."/>
            <person name="Pursley I."/>
            <person name="Horton D.L."/>
            <person name="Alikhan N.F."/>
            <person name="Baker D."/>
            <person name="Gharbi K."/>
            <person name="Hall N."/>
            <person name="Watson M."/>
            <person name="Adriaenssens E.M."/>
            <person name="Foster-Nyarko E."/>
            <person name="Jarju S."/>
            <person name="Secka A."/>
            <person name="Antonio M."/>
            <person name="Oren A."/>
            <person name="Chaudhuri R.R."/>
            <person name="La Ragione R."/>
            <person name="Hildebrand F."/>
            <person name="Pallen M.J."/>
        </authorList>
    </citation>
    <scope>NUCLEOTIDE SEQUENCE</scope>
    <source>
        <strain evidence="2">CHK178-757</strain>
    </source>
</reference>
<dbReference type="EMBL" id="DVIT01000038">
    <property type="protein sequence ID" value="HIS47980.1"/>
    <property type="molecule type" value="Genomic_DNA"/>
</dbReference>
<dbReference type="PROSITE" id="PS51746">
    <property type="entry name" value="PPM_2"/>
    <property type="match status" value="1"/>
</dbReference>
<evidence type="ECO:0000259" key="1">
    <source>
        <dbReference type="PROSITE" id="PS51746"/>
    </source>
</evidence>
<organism evidence="2 3">
    <name type="scientific">Candidatus Scybalocola faecigallinarum</name>
    <dbReference type="NCBI Taxonomy" id="2840941"/>
    <lineage>
        <taxon>Bacteria</taxon>
        <taxon>Bacillati</taxon>
        <taxon>Bacillota</taxon>
        <taxon>Clostridia</taxon>
        <taxon>Lachnospirales</taxon>
        <taxon>Lachnospiraceae</taxon>
        <taxon>Lachnospiraceae incertae sedis</taxon>
        <taxon>Candidatus Scybalocola (ex Gilroy et al. 2021)</taxon>
    </lineage>
</organism>
<evidence type="ECO:0000313" key="2">
    <source>
        <dbReference type="EMBL" id="HIS47980.1"/>
    </source>
</evidence>
<sequence length="264" mass="29569">MSYRIRYYGISHIGRCRKVNQDNLICEKTILPCRNKGTGEMLTGIASPGRETVFGVFDGMGGEEQGEVAAYIAAEHMRTFSRWAKDGSDLTDFCREANGAICKYTKDHGLTSMGTTAVLLKFDTRGIWLCNIGDSKAYLMSSRGFCQISQDHVWMPELYAKPPLSQNLGIPEAELLIEPYVAPLAYDHNNVYLLCSDGLSDMVSPERMKEILTSRAGPEAACALLEEALNNGGKDNITFLLLYVMEDEKESVFKRICRIMRYEK</sequence>
<proteinExistence type="predicted"/>
<name>A0A9D1F5Y1_9FIRM</name>
<gene>
    <name evidence="2" type="ORF">IAB46_10615</name>
</gene>
<dbReference type="Proteomes" id="UP000823927">
    <property type="component" value="Unassembled WGS sequence"/>
</dbReference>
<dbReference type="CDD" id="cd00143">
    <property type="entry name" value="PP2Cc"/>
    <property type="match status" value="1"/>
</dbReference>
<dbReference type="InterPro" id="IPR001932">
    <property type="entry name" value="PPM-type_phosphatase-like_dom"/>
</dbReference>
<dbReference type="SUPFAM" id="SSF81606">
    <property type="entry name" value="PP2C-like"/>
    <property type="match status" value="1"/>
</dbReference>
<comment type="caution">
    <text evidence="2">The sequence shown here is derived from an EMBL/GenBank/DDBJ whole genome shotgun (WGS) entry which is preliminary data.</text>
</comment>
<accession>A0A9D1F5Y1</accession>
<dbReference type="GO" id="GO:0004722">
    <property type="term" value="F:protein serine/threonine phosphatase activity"/>
    <property type="evidence" value="ECO:0007669"/>
    <property type="project" value="InterPro"/>
</dbReference>